<accession>A0A5Q6PIR5</accession>
<proteinExistence type="predicted"/>
<organism evidence="1 2">
    <name type="scientific">Vibrio cholerae</name>
    <dbReference type="NCBI Taxonomy" id="666"/>
    <lineage>
        <taxon>Bacteria</taxon>
        <taxon>Pseudomonadati</taxon>
        <taxon>Pseudomonadota</taxon>
        <taxon>Gammaproteobacteria</taxon>
        <taxon>Vibrionales</taxon>
        <taxon>Vibrionaceae</taxon>
        <taxon>Vibrio</taxon>
    </lineage>
</organism>
<dbReference type="Proteomes" id="UP000323225">
    <property type="component" value="Unassembled WGS sequence"/>
</dbReference>
<reference evidence="1 2" key="1">
    <citation type="submission" date="2019-09" db="EMBL/GenBank/DDBJ databases">
        <authorList>
            <person name="Kritzky A."/>
            <person name="Schelkanova E.Y."/>
            <person name="Alkhova Z.V."/>
            <person name="Smirnova N.I."/>
        </authorList>
    </citation>
    <scope>NUCLEOTIDE SEQUENCE [LARGE SCALE GENOMIC DNA]</scope>
    <source>
        <strain evidence="1 2">M1526</strain>
    </source>
</reference>
<name>A0A5Q6PIR5_VIBCL</name>
<dbReference type="EMBL" id="VUAA01000010">
    <property type="protein sequence ID" value="KAA1254773.1"/>
    <property type="molecule type" value="Genomic_DNA"/>
</dbReference>
<evidence type="ECO:0000313" key="1">
    <source>
        <dbReference type="EMBL" id="KAA1254773.1"/>
    </source>
</evidence>
<dbReference type="AlphaFoldDB" id="A0A5Q6PIR5"/>
<gene>
    <name evidence="1" type="ORF">F0M16_10930</name>
</gene>
<sequence>MKFLIKLSLKIVKKVFNLELKPVKTYVVWNPSHVASVSGESCDTYQELLELEASTGYSFSSIVEVPDIEQVINAILSESYVSDMKYQEI</sequence>
<evidence type="ECO:0000313" key="2">
    <source>
        <dbReference type="Proteomes" id="UP000323225"/>
    </source>
</evidence>
<protein>
    <submittedName>
        <fullName evidence="1">Uncharacterized protein</fullName>
    </submittedName>
</protein>
<comment type="caution">
    <text evidence="1">The sequence shown here is derived from an EMBL/GenBank/DDBJ whole genome shotgun (WGS) entry which is preliminary data.</text>
</comment>